<accession>A0AAV7Y4M0</accession>
<dbReference type="EMBL" id="JAPTSV010000001">
    <property type="protein sequence ID" value="KAJ1531436.1"/>
    <property type="molecule type" value="Genomic_DNA"/>
</dbReference>
<evidence type="ECO:0008006" key="4">
    <source>
        <dbReference type="Google" id="ProtNLM"/>
    </source>
</evidence>
<dbReference type="AlphaFoldDB" id="A0AAV7Y4M0"/>
<organism evidence="2 3">
    <name type="scientific">Megalurothrips usitatus</name>
    <name type="common">bean blossom thrips</name>
    <dbReference type="NCBI Taxonomy" id="439358"/>
    <lineage>
        <taxon>Eukaryota</taxon>
        <taxon>Metazoa</taxon>
        <taxon>Ecdysozoa</taxon>
        <taxon>Arthropoda</taxon>
        <taxon>Hexapoda</taxon>
        <taxon>Insecta</taxon>
        <taxon>Pterygota</taxon>
        <taxon>Neoptera</taxon>
        <taxon>Paraneoptera</taxon>
        <taxon>Thysanoptera</taxon>
        <taxon>Terebrantia</taxon>
        <taxon>Thripoidea</taxon>
        <taxon>Thripidae</taxon>
        <taxon>Megalurothrips</taxon>
    </lineage>
</organism>
<reference evidence="2" key="1">
    <citation type="submission" date="2022-12" db="EMBL/GenBank/DDBJ databases">
        <title>Chromosome-level genome assembly of the bean flower thrips Megalurothrips usitatus.</title>
        <authorList>
            <person name="Ma L."/>
            <person name="Liu Q."/>
            <person name="Li H."/>
            <person name="Cai W."/>
        </authorList>
    </citation>
    <scope>NUCLEOTIDE SEQUENCE</scope>
    <source>
        <strain evidence="2">Cailab_2022a</strain>
    </source>
</reference>
<gene>
    <name evidence="2" type="ORF">ONE63_000116</name>
</gene>
<evidence type="ECO:0000313" key="3">
    <source>
        <dbReference type="Proteomes" id="UP001075354"/>
    </source>
</evidence>
<dbReference type="Proteomes" id="UP001075354">
    <property type="component" value="Chromosome 1"/>
</dbReference>
<feature type="region of interest" description="Disordered" evidence="1">
    <location>
        <begin position="116"/>
        <end position="136"/>
    </location>
</feature>
<name>A0AAV7Y4M0_9NEOP</name>
<protein>
    <recommendedName>
        <fullName evidence="4">CCHC-type domain-containing protein</fullName>
    </recommendedName>
</protein>
<keyword evidence="3" id="KW-1185">Reference proteome</keyword>
<evidence type="ECO:0000313" key="2">
    <source>
        <dbReference type="EMBL" id="KAJ1531436.1"/>
    </source>
</evidence>
<evidence type="ECO:0000256" key="1">
    <source>
        <dbReference type="SAM" id="MobiDB-lite"/>
    </source>
</evidence>
<proteinExistence type="predicted"/>
<comment type="caution">
    <text evidence="2">The sequence shown here is derived from an EMBL/GenBank/DDBJ whole genome shotgun (WGS) entry which is preliminary data.</text>
</comment>
<sequence>MLCRGCCCTMGPAPVAQCPSCGLPRCCPKCDQNGHHRAECAALQRGKFKLGAGGMGGLSTSAWFGLAMLRTYLWAREHPRLEEALTRHDLSQDDEVSGAHAAGRSRRRRCQRARLARVSPPASHPMGSSTPPSPLVRGVVYGGSRVSINQLPPRGNGVRSGYGKSVPVWRTSVPHQEYRAENNDS</sequence>